<evidence type="ECO:0000256" key="1">
    <source>
        <dbReference type="SAM" id="MobiDB-lite"/>
    </source>
</evidence>
<dbReference type="Proteomes" id="UP001200741">
    <property type="component" value="Unassembled WGS sequence"/>
</dbReference>
<evidence type="ECO:0000256" key="2">
    <source>
        <dbReference type="SAM" id="Phobius"/>
    </source>
</evidence>
<comment type="caution">
    <text evidence="3">The sequence shown here is derived from an EMBL/GenBank/DDBJ whole genome shotgun (WGS) entry which is preliminary data.</text>
</comment>
<feature type="transmembrane region" description="Helical" evidence="2">
    <location>
        <begin position="201"/>
        <end position="222"/>
    </location>
</feature>
<dbReference type="EMBL" id="JAJTWU010000013">
    <property type="protein sequence ID" value="MCE4557869.1"/>
    <property type="molecule type" value="Genomic_DNA"/>
</dbReference>
<dbReference type="RefSeq" id="WP_233375252.1">
    <property type="nucleotide sequence ID" value="NZ_JAJTWU010000013.1"/>
</dbReference>
<feature type="transmembrane region" description="Helical" evidence="2">
    <location>
        <begin position="124"/>
        <end position="148"/>
    </location>
</feature>
<keyword evidence="2" id="KW-0472">Membrane</keyword>
<reference evidence="3 4" key="1">
    <citation type="submission" date="2021-12" db="EMBL/GenBank/DDBJ databases">
        <title>Genome seq of P8.</title>
        <authorList>
            <person name="Seo T."/>
        </authorList>
    </citation>
    <scope>NUCLEOTIDE SEQUENCE [LARGE SCALE GENOMIC DNA]</scope>
    <source>
        <strain evidence="3 4">P8</strain>
    </source>
</reference>
<evidence type="ECO:0000313" key="4">
    <source>
        <dbReference type="Proteomes" id="UP001200741"/>
    </source>
</evidence>
<feature type="region of interest" description="Disordered" evidence="1">
    <location>
        <begin position="36"/>
        <end position="74"/>
    </location>
</feature>
<evidence type="ECO:0000313" key="3">
    <source>
        <dbReference type="EMBL" id="MCE4557869.1"/>
    </source>
</evidence>
<keyword evidence="4" id="KW-1185">Reference proteome</keyword>
<keyword evidence="2" id="KW-0812">Transmembrane</keyword>
<feature type="transmembrane region" description="Helical" evidence="2">
    <location>
        <begin position="168"/>
        <end position="189"/>
    </location>
</feature>
<keyword evidence="2" id="KW-1133">Transmembrane helix</keyword>
<accession>A0ABS8XZ21</accession>
<sequence>MHRTARGHQFCGSTYTAILIPIASSCDQLDDQILRGTQQSEPGRRRGTIRPQSVGRLRRSQHGASSGPSSAPQVSDWVAKSQNFLVGLLDTARRLLGSFGYGLVAFVVERPGEFLVEKEAEGKVLPWATLMLVASALASTLFASDLSYSKDQPRWLDSLTGLADPTSYLHRFLPIVALGLCFCFLSWLASRILSARHRDGAALLVASTGFSIIVAALIFETITADLLNKWAVNNPAWEPYDSWRAGYIFFHLPVAIGCSLLAGRALWRTTFSRVPWKFVRRFVKVAVAIVWVPLCFEVPTFVGKMLSVALDLSPRLIEYVNPELKYDPWENASYTPLPIKCDLQRSKGEHRTMSCRLYGMTMGRGSPVLDLGEATIFGSKSRIRSGPQERYRFNEENSVAENGFPFEAERALLGFDGLAKFKVGGELLRDPTVIVDLGKPLAIDLVIDLDAACSSDRLAGFLKKVENFDYLYLRATPLRIRAISQLKFDYAALGPWRLQGLRDSLAWQCESK</sequence>
<organism evidence="3 4">
    <name type="scientific">Pelomonas cellulosilytica</name>
    <dbReference type="NCBI Taxonomy" id="2906762"/>
    <lineage>
        <taxon>Bacteria</taxon>
        <taxon>Pseudomonadati</taxon>
        <taxon>Pseudomonadota</taxon>
        <taxon>Betaproteobacteria</taxon>
        <taxon>Burkholderiales</taxon>
        <taxon>Sphaerotilaceae</taxon>
        <taxon>Roseateles</taxon>
    </lineage>
</organism>
<gene>
    <name evidence="3" type="ORF">LXT13_26105</name>
</gene>
<name>A0ABS8XZ21_9BURK</name>
<dbReference type="PROSITE" id="PS51257">
    <property type="entry name" value="PROKAR_LIPOPROTEIN"/>
    <property type="match status" value="1"/>
</dbReference>
<feature type="transmembrane region" description="Helical" evidence="2">
    <location>
        <begin position="242"/>
        <end position="262"/>
    </location>
</feature>
<protein>
    <submittedName>
        <fullName evidence="3">Uncharacterized protein</fullName>
    </submittedName>
</protein>
<feature type="transmembrane region" description="Helical" evidence="2">
    <location>
        <begin position="282"/>
        <end position="302"/>
    </location>
</feature>
<proteinExistence type="predicted"/>
<feature type="compositionally biased region" description="Polar residues" evidence="1">
    <location>
        <begin position="62"/>
        <end position="73"/>
    </location>
</feature>